<gene>
    <name evidence="5" type="primary">rps19</name>
</gene>
<comment type="similarity">
    <text evidence="1">Belongs to the universal ribosomal protein uS19 family.</text>
</comment>
<dbReference type="GO" id="GO:0003735">
    <property type="term" value="F:structural constituent of ribosome"/>
    <property type="evidence" value="ECO:0007669"/>
    <property type="project" value="InterPro"/>
</dbReference>
<dbReference type="RefSeq" id="YP_009557789.1">
    <property type="nucleotide sequence ID" value="NC_040955.1"/>
</dbReference>
<geneLocation type="mitochondrion" evidence="5"/>
<dbReference type="Pfam" id="PF00203">
    <property type="entry name" value="Ribosomal_S19"/>
    <property type="match status" value="1"/>
</dbReference>
<accession>A0A411K7K4</accession>
<sequence length="108" mass="13087">MLFVKYLKELRNKNDKYLFLKNNNKIKLYWSRYLKVNEFLIGLKLSIHNGRNFFDILIRKNMENFCLGSFSYTRKKVYHLKYARKSKSGSHKKNKAGNKKSLKFLKKK</sequence>
<feature type="region of interest" description="Disordered" evidence="4">
    <location>
        <begin position="84"/>
        <end position="108"/>
    </location>
</feature>
<dbReference type="EMBL" id="MH910097">
    <property type="protein sequence ID" value="QBC73428.1"/>
    <property type="molecule type" value="Genomic_DNA"/>
</dbReference>
<dbReference type="GeneID" id="39114182"/>
<name>A0A411K7K4_9EUKA</name>
<dbReference type="GO" id="GO:1990904">
    <property type="term" value="C:ribonucleoprotein complex"/>
    <property type="evidence" value="ECO:0007669"/>
    <property type="project" value="UniProtKB-KW"/>
</dbReference>
<dbReference type="Gene3D" id="3.30.860.10">
    <property type="entry name" value="30s Ribosomal Protein S19, Chain A"/>
    <property type="match status" value="1"/>
</dbReference>
<dbReference type="SUPFAM" id="SSF54570">
    <property type="entry name" value="Ribosomal protein S19"/>
    <property type="match status" value="1"/>
</dbReference>
<dbReference type="GO" id="GO:0006412">
    <property type="term" value="P:translation"/>
    <property type="evidence" value="ECO:0007669"/>
    <property type="project" value="InterPro"/>
</dbReference>
<dbReference type="AlphaFoldDB" id="A0A411K7K4"/>
<evidence type="ECO:0000256" key="1">
    <source>
        <dbReference type="ARBA" id="ARBA00007345"/>
    </source>
</evidence>
<keyword evidence="3" id="KW-0687">Ribonucleoprotein</keyword>
<evidence type="ECO:0000256" key="3">
    <source>
        <dbReference type="ARBA" id="ARBA00023274"/>
    </source>
</evidence>
<dbReference type="GO" id="GO:0005840">
    <property type="term" value="C:ribosome"/>
    <property type="evidence" value="ECO:0007669"/>
    <property type="project" value="UniProtKB-KW"/>
</dbReference>
<organism evidence="5">
    <name type="scientific">Paravannella minima</name>
    <dbReference type="NCBI Taxonomy" id="1443144"/>
    <lineage>
        <taxon>Eukaryota</taxon>
        <taxon>Amoebozoa</taxon>
        <taxon>Discosea</taxon>
        <taxon>Flabellinia</taxon>
        <taxon>Vannellidae</taxon>
        <taxon>Paravannella</taxon>
    </lineage>
</organism>
<evidence type="ECO:0000313" key="5">
    <source>
        <dbReference type="EMBL" id="QBC73428.1"/>
    </source>
</evidence>
<keyword evidence="2 5" id="KW-0689">Ribosomal protein</keyword>
<evidence type="ECO:0000256" key="2">
    <source>
        <dbReference type="ARBA" id="ARBA00022980"/>
    </source>
</evidence>
<proteinExistence type="inferred from homology"/>
<dbReference type="InterPro" id="IPR002222">
    <property type="entry name" value="Ribosomal_uS19"/>
</dbReference>
<evidence type="ECO:0000256" key="4">
    <source>
        <dbReference type="SAM" id="MobiDB-lite"/>
    </source>
</evidence>
<protein>
    <submittedName>
        <fullName evidence="5">Ribosomal protein S19</fullName>
    </submittedName>
</protein>
<reference evidence="5" key="1">
    <citation type="journal article" date="2019" name="Eur. J. Protist.">
        <title>The complete mitochondrial genome of Paravannella minima (Amoebozoa, Discosea, Vannellida).</title>
        <authorList>
            <person name="Bondarenko N."/>
            <person name="Glotova A."/>
            <person name="Nassonova E."/>
            <person name="Masharsky A."/>
            <person name="Polev D."/>
            <person name="Smirnov A."/>
        </authorList>
    </citation>
    <scope>NUCLEOTIDE SEQUENCE</scope>
</reference>
<dbReference type="InterPro" id="IPR023575">
    <property type="entry name" value="Ribosomal_uS19_SF"/>
</dbReference>
<keyword evidence="5" id="KW-0496">Mitochondrion</keyword>